<evidence type="ECO:0000256" key="6">
    <source>
        <dbReference type="SAM" id="Phobius"/>
    </source>
</evidence>
<evidence type="ECO:0000256" key="4">
    <source>
        <dbReference type="ARBA" id="ARBA00022989"/>
    </source>
</evidence>
<dbReference type="Pfam" id="PF07690">
    <property type="entry name" value="MFS_1"/>
    <property type="match status" value="1"/>
</dbReference>
<dbReference type="InterPro" id="IPR052714">
    <property type="entry name" value="MFS_Exporter"/>
</dbReference>
<dbReference type="Gene3D" id="1.20.1250.20">
    <property type="entry name" value="MFS general substrate transporter like domains"/>
    <property type="match status" value="1"/>
</dbReference>
<feature type="transmembrane region" description="Helical" evidence="6">
    <location>
        <begin position="166"/>
        <end position="187"/>
    </location>
</feature>
<feature type="transmembrane region" description="Helical" evidence="6">
    <location>
        <begin position="138"/>
        <end position="160"/>
    </location>
</feature>
<dbReference type="InterPro" id="IPR020846">
    <property type="entry name" value="MFS_dom"/>
</dbReference>
<evidence type="ECO:0000313" key="9">
    <source>
        <dbReference type="Proteomes" id="UP000589351"/>
    </source>
</evidence>
<dbReference type="GO" id="GO:0022857">
    <property type="term" value="F:transmembrane transporter activity"/>
    <property type="evidence" value="ECO:0007669"/>
    <property type="project" value="InterPro"/>
</dbReference>
<dbReference type="InterPro" id="IPR011701">
    <property type="entry name" value="MFS"/>
</dbReference>
<evidence type="ECO:0000256" key="3">
    <source>
        <dbReference type="ARBA" id="ARBA00022692"/>
    </source>
</evidence>
<dbReference type="SUPFAM" id="SSF103473">
    <property type="entry name" value="MFS general substrate transporter"/>
    <property type="match status" value="1"/>
</dbReference>
<dbReference type="EMBL" id="CAJEWD010000008">
    <property type="protein sequence ID" value="CAD2080379.1"/>
    <property type="molecule type" value="Genomic_DNA"/>
</dbReference>
<feature type="transmembrane region" description="Helical" evidence="6">
    <location>
        <begin position="305"/>
        <end position="324"/>
    </location>
</feature>
<name>A0A6V7RPE2_9STAP</name>
<feature type="transmembrane region" description="Helical" evidence="6">
    <location>
        <begin position="80"/>
        <end position="107"/>
    </location>
</feature>
<comment type="caution">
    <text evidence="8">The sequence shown here is derived from an EMBL/GenBank/DDBJ whole genome shotgun (WGS) entry which is preliminary data.</text>
</comment>
<feature type="transmembrane region" description="Helical" evidence="6">
    <location>
        <begin position="250"/>
        <end position="270"/>
    </location>
</feature>
<evidence type="ECO:0000256" key="5">
    <source>
        <dbReference type="ARBA" id="ARBA00023136"/>
    </source>
</evidence>
<proteinExistence type="predicted"/>
<evidence type="ECO:0000313" key="8">
    <source>
        <dbReference type="EMBL" id="CAD2080379.1"/>
    </source>
</evidence>
<keyword evidence="3 6" id="KW-0812">Transmembrane</keyword>
<reference evidence="8 9" key="1">
    <citation type="submission" date="2020-07" db="EMBL/GenBank/DDBJ databases">
        <authorList>
            <person name="Criscuolo A."/>
        </authorList>
    </citation>
    <scope>NUCLEOTIDE SEQUENCE [LARGE SCALE GENOMIC DNA]</scope>
    <source>
        <strain evidence="8">CIP111649</strain>
    </source>
</reference>
<keyword evidence="5 6" id="KW-0472">Membrane</keyword>
<sequence length="397" mass="43375">MKIDKEIPRIWTKDFVIIIIANFFIFTSFQMTLPTLPLYVQEITASDTWVGLIVGVFTFSALLIRPFGGHILDKSGRAPVFLTGLLILVVSLYSLAASTTILILVIVRVVQGLGWGLSNTASGTIASDLVPRERRGEGLGYFGLSGNLALAVGPALGLFLVNHIRFSSLFLICGSLTLIALLLALTIKYKKVEPETKMSQENKVVEKSRMQVVEKRALPASTLLFFITFTFGGIATFLPAYSFEQGFPSYAIQLYFVIYAVSLVTTRLFAGRIFDRRGLAIVFIPGTILIIIGLVLLALLKSQAFLYFGAMFYGLGFGTIQPALQASAINTTPPEKRGMANATFFSSFDLGVGLGAMTFGLVSQYIDYASIYWISATSASLALVLYFILRMSNKFAS</sequence>
<keyword evidence="4 6" id="KW-1133">Transmembrane helix</keyword>
<evidence type="ECO:0000259" key="7">
    <source>
        <dbReference type="PROSITE" id="PS50850"/>
    </source>
</evidence>
<dbReference type="CDD" id="cd17489">
    <property type="entry name" value="MFS_YfcJ_like"/>
    <property type="match status" value="1"/>
</dbReference>
<evidence type="ECO:0000256" key="2">
    <source>
        <dbReference type="ARBA" id="ARBA00022448"/>
    </source>
</evidence>
<dbReference type="PANTHER" id="PTHR23531:SF2">
    <property type="entry name" value="PERMEASE"/>
    <property type="match status" value="1"/>
</dbReference>
<evidence type="ECO:0000256" key="1">
    <source>
        <dbReference type="ARBA" id="ARBA00004651"/>
    </source>
</evidence>
<feature type="transmembrane region" description="Helical" evidence="6">
    <location>
        <begin position="344"/>
        <end position="365"/>
    </location>
</feature>
<accession>A0A6V7RPE2</accession>
<dbReference type="PANTHER" id="PTHR23531">
    <property type="entry name" value="QUINOLENE RESISTANCE PROTEIN NORA"/>
    <property type="match status" value="1"/>
</dbReference>
<dbReference type="GO" id="GO:0005886">
    <property type="term" value="C:plasma membrane"/>
    <property type="evidence" value="ECO:0007669"/>
    <property type="project" value="UniProtKB-SubCell"/>
</dbReference>
<feature type="transmembrane region" description="Helical" evidence="6">
    <location>
        <begin position="12"/>
        <end position="29"/>
    </location>
</feature>
<dbReference type="AlphaFoldDB" id="A0A6V7RPE2"/>
<feature type="domain" description="Major facilitator superfamily (MFS) profile" evidence="7">
    <location>
        <begin position="14"/>
        <end position="394"/>
    </location>
</feature>
<gene>
    <name evidence="8" type="primary">tetA_3</name>
    <name evidence="8" type="ORF">JEODO184_01922</name>
</gene>
<protein>
    <submittedName>
        <fullName evidence="8">Tetracycline resistance protein, class B</fullName>
    </submittedName>
</protein>
<keyword evidence="2" id="KW-0813">Transport</keyword>
<organism evidence="8 9">
    <name type="scientific">Jeotgalicoccus meleagridis</name>
    <dbReference type="NCBI Taxonomy" id="2759181"/>
    <lineage>
        <taxon>Bacteria</taxon>
        <taxon>Bacillati</taxon>
        <taxon>Bacillota</taxon>
        <taxon>Bacilli</taxon>
        <taxon>Bacillales</taxon>
        <taxon>Staphylococcaceae</taxon>
        <taxon>Jeotgalicoccus</taxon>
    </lineage>
</organism>
<dbReference type="PROSITE" id="PS50850">
    <property type="entry name" value="MFS"/>
    <property type="match status" value="1"/>
</dbReference>
<feature type="transmembrane region" description="Helical" evidence="6">
    <location>
        <begin position="217"/>
        <end position="238"/>
    </location>
</feature>
<dbReference type="RefSeq" id="WP_185126417.1">
    <property type="nucleotide sequence ID" value="NZ_CAJEWD010000008.1"/>
</dbReference>
<feature type="transmembrane region" description="Helical" evidence="6">
    <location>
        <begin position="371"/>
        <end position="389"/>
    </location>
</feature>
<keyword evidence="9" id="KW-1185">Reference proteome</keyword>
<feature type="transmembrane region" description="Helical" evidence="6">
    <location>
        <begin position="49"/>
        <end position="68"/>
    </location>
</feature>
<dbReference type="Proteomes" id="UP000589351">
    <property type="component" value="Unassembled WGS sequence"/>
</dbReference>
<comment type="subcellular location">
    <subcellularLocation>
        <location evidence="1">Cell membrane</location>
        <topology evidence="1">Multi-pass membrane protein</topology>
    </subcellularLocation>
</comment>
<feature type="transmembrane region" description="Helical" evidence="6">
    <location>
        <begin position="279"/>
        <end position="299"/>
    </location>
</feature>
<dbReference type="InterPro" id="IPR036259">
    <property type="entry name" value="MFS_trans_sf"/>
</dbReference>